<reference evidence="1" key="1">
    <citation type="submission" date="2021-08" db="EMBL/GenBank/DDBJ databases">
        <title>The first chromosome-level gecko genome reveals the dynamic sex chromosomes of Neotropical dwarf geckos (Sphaerodactylidae: Sphaerodactylus).</title>
        <authorList>
            <person name="Pinto B.J."/>
            <person name="Keating S.E."/>
            <person name="Gamble T."/>
        </authorList>
    </citation>
    <scope>NUCLEOTIDE SEQUENCE</scope>
    <source>
        <strain evidence="1">TG3544</strain>
    </source>
</reference>
<organism evidence="1 2">
    <name type="scientific">Sphaerodactylus townsendi</name>
    <dbReference type="NCBI Taxonomy" id="933632"/>
    <lineage>
        <taxon>Eukaryota</taxon>
        <taxon>Metazoa</taxon>
        <taxon>Chordata</taxon>
        <taxon>Craniata</taxon>
        <taxon>Vertebrata</taxon>
        <taxon>Euteleostomi</taxon>
        <taxon>Lepidosauria</taxon>
        <taxon>Squamata</taxon>
        <taxon>Bifurcata</taxon>
        <taxon>Gekkota</taxon>
        <taxon>Sphaerodactylidae</taxon>
        <taxon>Sphaerodactylus</taxon>
    </lineage>
</organism>
<keyword evidence="1" id="KW-0378">Hydrolase</keyword>
<evidence type="ECO:0000313" key="2">
    <source>
        <dbReference type="Proteomes" id="UP000827872"/>
    </source>
</evidence>
<comment type="caution">
    <text evidence="1">The sequence shown here is derived from an EMBL/GenBank/DDBJ whole genome shotgun (WGS) entry which is preliminary data.</text>
</comment>
<proteinExistence type="predicted"/>
<name>A0ACB8F6A5_9SAUR</name>
<keyword evidence="2" id="KW-1185">Reference proteome</keyword>
<accession>A0ACB8F6A5</accession>
<sequence>MAAAAGAAEKEASQQSSLGAYSPVDYMSITSFPRLPEEEAGSASAAESCLRSRKEEDAFLAEQDTGS</sequence>
<evidence type="ECO:0000313" key="1">
    <source>
        <dbReference type="EMBL" id="KAH8000572.1"/>
    </source>
</evidence>
<gene>
    <name evidence="1" type="primary">GGT7_3</name>
    <name evidence="1" type="ORF">K3G42_026393</name>
</gene>
<dbReference type="EMBL" id="CM037618">
    <property type="protein sequence ID" value="KAH8000572.1"/>
    <property type="molecule type" value="Genomic_DNA"/>
</dbReference>
<dbReference type="Proteomes" id="UP000827872">
    <property type="component" value="Linkage Group LG05"/>
</dbReference>
<protein>
    <submittedName>
        <fullName evidence="1">Glutathione hydrolase 7</fullName>
    </submittedName>
</protein>